<dbReference type="GO" id="GO:0004016">
    <property type="term" value="F:adenylate cyclase activity"/>
    <property type="evidence" value="ECO:0007669"/>
    <property type="project" value="UniProtKB-ARBA"/>
</dbReference>
<sequence length="105" mass="11994">MLTQEMGDGFLCSVGFPFTCDGDVGKVTMDLCKQFIQVFKEAAEVHFKNRPVYCAVGAAYGQVNGYFQRTGLHNYELYGDAIVKATRYESFKRYYLNKGYRKQIS</sequence>
<keyword evidence="3" id="KW-1185">Reference proteome</keyword>
<gene>
    <name evidence="2" type="ORF">SAMN06296036_102236</name>
</gene>
<reference evidence="3" key="1">
    <citation type="submission" date="2017-04" db="EMBL/GenBank/DDBJ databases">
        <authorList>
            <person name="Varghese N."/>
            <person name="Submissions S."/>
        </authorList>
    </citation>
    <scope>NUCLEOTIDE SEQUENCE [LARGE SCALE GENOMIC DNA]</scope>
    <source>
        <strain evidence="3">RKEM611</strain>
    </source>
</reference>
<dbReference type="AlphaFoldDB" id="A0A1Y6B7Y1"/>
<name>A0A1Y6B7Y1_9BACT</name>
<dbReference type="OrthoDB" id="7053556at2"/>
<dbReference type="PROSITE" id="PS50125">
    <property type="entry name" value="GUANYLATE_CYCLASE_2"/>
    <property type="match status" value="1"/>
</dbReference>
<dbReference type="SUPFAM" id="SSF55073">
    <property type="entry name" value="Nucleotide cyclase"/>
    <property type="match status" value="1"/>
</dbReference>
<dbReference type="GO" id="GO:0035556">
    <property type="term" value="P:intracellular signal transduction"/>
    <property type="evidence" value="ECO:0007669"/>
    <property type="project" value="InterPro"/>
</dbReference>
<dbReference type="EMBL" id="FWZT01000002">
    <property type="protein sequence ID" value="SME95766.1"/>
    <property type="molecule type" value="Genomic_DNA"/>
</dbReference>
<dbReference type="Proteomes" id="UP000192907">
    <property type="component" value="Unassembled WGS sequence"/>
</dbReference>
<dbReference type="GO" id="GO:0009190">
    <property type="term" value="P:cyclic nucleotide biosynthetic process"/>
    <property type="evidence" value="ECO:0007669"/>
    <property type="project" value="InterPro"/>
</dbReference>
<evidence type="ECO:0000259" key="1">
    <source>
        <dbReference type="PROSITE" id="PS50125"/>
    </source>
</evidence>
<feature type="domain" description="Guanylate cyclase" evidence="1">
    <location>
        <begin position="1"/>
        <end position="89"/>
    </location>
</feature>
<accession>A0A1Y6B7Y1</accession>
<dbReference type="InterPro" id="IPR029787">
    <property type="entry name" value="Nucleotide_cyclase"/>
</dbReference>
<organism evidence="2 3">
    <name type="scientific">Pseudobacteriovorax antillogorgiicola</name>
    <dbReference type="NCBI Taxonomy" id="1513793"/>
    <lineage>
        <taxon>Bacteria</taxon>
        <taxon>Pseudomonadati</taxon>
        <taxon>Bdellovibrionota</taxon>
        <taxon>Oligoflexia</taxon>
        <taxon>Oligoflexales</taxon>
        <taxon>Pseudobacteriovoracaceae</taxon>
        <taxon>Pseudobacteriovorax</taxon>
    </lineage>
</organism>
<dbReference type="RefSeq" id="WP_132315296.1">
    <property type="nucleotide sequence ID" value="NZ_FWZT01000002.1"/>
</dbReference>
<proteinExistence type="predicted"/>
<dbReference type="STRING" id="1513793.SAMN06296036_102236"/>
<evidence type="ECO:0000313" key="2">
    <source>
        <dbReference type="EMBL" id="SME95766.1"/>
    </source>
</evidence>
<evidence type="ECO:0000313" key="3">
    <source>
        <dbReference type="Proteomes" id="UP000192907"/>
    </source>
</evidence>
<protein>
    <recommendedName>
        <fullName evidence="1">Guanylate cyclase domain-containing protein</fullName>
    </recommendedName>
</protein>
<dbReference type="InterPro" id="IPR001054">
    <property type="entry name" value="A/G_cyclase"/>
</dbReference>